<keyword evidence="4" id="KW-1185">Reference proteome</keyword>
<accession>A0ABU1IMU9</accession>
<dbReference type="InterPro" id="IPR016047">
    <property type="entry name" value="M23ase_b-sheet_dom"/>
</dbReference>
<dbReference type="RefSeq" id="WP_309864242.1">
    <property type="nucleotide sequence ID" value="NZ_JAVDQG010000003.1"/>
</dbReference>
<gene>
    <name evidence="3" type="ORF">JOE21_001487</name>
</gene>
<dbReference type="InterPro" id="IPR018392">
    <property type="entry name" value="LysM"/>
</dbReference>
<dbReference type="PROSITE" id="PS51782">
    <property type="entry name" value="LYSM"/>
    <property type="match status" value="2"/>
</dbReference>
<name>A0ABU1IMU9_9BACL</name>
<dbReference type="SUPFAM" id="SSF54106">
    <property type="entry name" value="LysM domain"/>
    <property type="match status" value="2"/>
</dbReference>
<sequence length="338" mass="36824">MSKNGSKWAFTSLSVCTASASVVVGGTHGSAEAAEPALQPPVSDLQKERVAHQVVYQYLNPISSVADGNLAVETEKKPLMVEVKPGETLYQIGREYGVPDETLARYNDISDPRLLQSGSKIKIPVVMERIRVKEGDTLESIAEHHDVGEIALKKANPDLKLAEDLYVGQILTIPQAYEPELKEEPKQESVQTVTLSRKGQTSLSSSGTQSQNRQSIRFQWPVTGQITSGYGWRNGSMHTGIDIWNQQRENNVIKAAKGGTVVRAGYAGGYGNLVVLDHGEGWTTYYAHLSRITVAKGNRVEQGSGLGYMGSTGNSTGVHLHFEVRKNDQPMNPLNVLP</sequence>
<feature type="compositionally biased region" description="Polar residues" evidence="1">
    <location>
        <begin position="188"/>
        <end position="198"/>
    </location>
</feature>
<dbReference type="EMBL" id="JAVDQG010000003">
    <property type="protein sequence ID" value="MDR6225489.1"/>
    <property type="molecule type" value="Genomic_DNA"/>
</dbReference>
<feature type="region of interest" description="Disordered" evidence="1">
    <location>
        <begin position="181"/>
        <end position="214"/>
    </location>
</feature>
<feature type="domain" description="LysM" evidence="2">
    <location>
        <begin position="128"/>
        <end position="173"/>
    </location>
</feature>
<dbReference type="Gene3D" id="3.10.350.10">
    <property type="entry name" value="LysM domain"/>
    <property type="match status" value="2"/>
</dbReference>
<dbReference type="SMART" id="SM00257">
    <property type="entry name" value="LysM"/>
    <property type="match status" value="2"/>
</dbReference>
<dbReference type="InterPro" id="IPR011055">
    <property type="entry name" value="Dup_hybrid_motif"/>
</dbReference>
<dbReference type="InterPro" id="IPR050570">
    <property type="entry name" value="Cell_wall_metabolism_enzyme"/>
</dbReference>
<dbReference type="PANTHER" id="PTHR21666">
    <property type="entry name" value="PEPTIDASE-RELATED"/>
    <property type="match status" value="1"/>
</dbReference>
<dbReference type="Proteomes" id="UP001185012">
    <property type="component" value="Unassembled WGS sequence"/>
</dbReference>
<feature type="domain" description="LysM" evidence="2">
    <location>
        <begin position="79"/>
        <end position="123"/>
    </location>
</feature>
<proteinExistence type="predicted"/>
<protein>
    <submittedName>
        <fullName evidence="3">Murein DD-endopeptidase MepM/ murein hydrolase activator NlpD</fullName>
    </submittedName>
</protein>
<keyword evidence="3" id="KW-0378">Hydrolase</keyword>
<dbReference type="PANTHER" id="PTHR21666:SF270">
    <property type="entry name" value="MUREIN HYDROLASE ACTIVATOR ENVC"/>
    <property type="match status" value="1"/>
</dbReference>
<dbReference type="InterPro" id="IPR036779">
    <property type="entry name" value="LysM_dom_sf"/>
</dbReference>
<evidence type="ECO:0000313" key="4">
    <source>
        <dbReference type="Proteomes" id="UP001185012"/>
    </source>
</evidence>
<feature type="compositionally biased region" description="Low complexity" evidence="1">
    <location>
        <begin position="199"/>
        <end position="211"/>
    </location>
</feature>
<organism evidence="3 4">
    <name type="scientific">Desmospora profundinema</name>
    <dbReference type="NCBI Taxonomy" id="1571184"/>
    <lineage>
        <taxon>Bacteria</taxon>
        <taxon>Bacillati</taxon>
        <taxon>Bacillota</taxon>
        <taxon>Bacilli</taxon>
        <taxon>Bacillales</taxon>
        <taxon>Thermoactinomycetaceae</taxon>
        <taxon>Desmospora</taxon>
    </lineage>
</organism>
<dbReference type="Gene3D" id="2.70.70.10">
    <property type="entry name" value="Glucose Permease (Domain IIA)"/>
    <property type="match status" value="1"/>
</dbReference>
<dbReference type="CDD" id="cd12797">
    <property type="entry name" value="M23_peptidase"/>
    <property type="match status" value="1"/>
</dbReference>
<dbReference type="CDD" id="cd00118">
    <property type="entry name" value="LysM"/>
    <property type="match status" value="2"/>
</dbReference>
<reference evidence="3 4" key="1">
    <citation type="submission" date="2023-07" db="EMBL/GenBank/DDBJ databases">
        <title>Genomic Encyclopedia of Type Strains, Phase IV (KMG-IV): sequencing the most valuable type-strain genomes for metagenomic binning, comparative biology and taxonomic classification.</title>
        <authorList>
            <person name="Goeker M."/>
        </authorList>
    </citation>
    <scope>NUCLEOTIDE SEQUENCE [LARGE SCALE GENOMIC DNA]</scope>
    <source>
        <strain evidence="3 4">DSM 45903</strain>
    </source>
</reference>
<evidence type="ECO:0000313" key="3">
    <source>
        <dbReference type="EMBL" id="MDR6225489.1"/>
    </source>
</evidence>
<dbReference type="Pfam" id="PF01551">
    <property type="entry name" value="Peptidase_M23"/>
    <property type="match status" value="1"/>
</dbReference>
<comment type="caution">
    <text evidence="3">The sequence shown here is derived from an EMBL/GenBank/DDBJ whole genome shotgun (WGS) entry which is preliminary data.</text>
</comment>
<evidence type="ECO:0000256" key="1">
    <source>
        <dbReference type="SAM" id="MobiDB-lite"/>
    </source>
</evidence>
<evidence type="ECO:0000259" key="2">
    <source>
        <dbReference type="PROSITE" id="PS51782"/>
    </source>
</evidence>
<dbReference type="GO" id="GO:0016787">
    <property type="term" value="F:hydrolase activity"/>
    <property type="evidence" value="ECO:0007669"/>
    <property type="project" value="UniProtKB-KW"/>
</dbReference>
<dbReference type="SUPFAM" id="SSF51261">
    <property type="entry name" value="Duplicated hybrid motif"/>
    <property type="match status" value="1"/>
</dbReference>
<dbReference type="Pfam" id="PF01476">
    <property type="entry name" value="LysM"/>
    <property type="match status" value="2"/>
</dbReference>